<proteinExistence type="predicted"/>
<feature type="non-terminal residue" evidence="1">
    <location>
        <position position="1"/>
    </location>
</feature>
<sequence>MIRHVLRKPGLVNGCMEILRTHCRIAWNDEAVRKT</sequence>
<accession>A0A8J2PVW5</accession>
<reference evidence="1" key="1">
    <citation type="submission" date="2021-06" db="EMBL/GenBank/DDBJ databases">
        <authorList>
            <person name="Hodson N. C."/>
            <person name="Mongue J. A."/>
            <person name="Jaron S. K."/>
        </authorList>
    </citation>
    <scope>NUCLEOTIDE SEQUENCE</scope>
</reference>
<comment type="caution">
    <text evidence="1">The sequence shown here is derived from an EMBL/GenBank/DDBJ whole genome shotgun (WGS) entry which is preliminary data.</text>
</comment>
<keyword evidence="2" id="KW-1185">Reference proteome</keyword>
<evidence type="ECO:0000313" key="2">
    <source>
        <dbReference type="Proteomes" id="UP000708208"/>
    </source>
</evidence>
<name>A0A8J2PVW5_9HEXA</name>
<dbReference type="EMBL" id="CAJVCH010570537">
    <property type="protein sequence ID" value="CAG7835124.1"/>
    <property type="molecule type" value="Genomic_DNA"/>
</dbReference>
<gene>
    <name evidence="1" type="ORF">AFUS01_LOCUS44544</name>
</gene>
<organism evidence="1 2">
    <name type="scientific">Allacma fusca</name>
    <dbReference type="NCBI Taxonomy" id="39272"/>
    <lineage>
        <taxon>Eukaryota</taxon>
        <taxon>Metazoa</taxon>
        <taxon>Ecdysozoa</taxon>
        <taxon>Arthropoda</taxon>
        <taxon>Hexapoda</taxon>
        <taxon>Collembola</taxon>
        <taxon>Symphypleona</taxon>
        <taxon>Sminthuridae</taxon>
        <taxon>Allacma</taxon>
    </lineage>
</organism>
<dbReference type="AlphaFoldDB" id="A0A8J2PVW5"/>
<dbReference type="Proteomes" id="UP000708208">
    <property type="component" value="Unassembled WGS sequence"/>
</dbReference>
<evidence type="ECO:0000313" key="1">
    <source>
        <dbReference type="EMBL" id="CAG7835124.1"/>
    </source>
</evidence>
<protein>
    <submittedName>
        <fullName evidence="1">Uncharacterized protein</fullName>
    </submittedName>
</protein>